<keyword evidence="1" id="KW-0472">Membrane</keyword>
<reference evidence="2" key="1">
    <citation type="journal article" date="2014" name="Front. Microbiol.">
        <title>High frequency of phylogenetically diverse reductive dehalogenase-homologous genes in deep subseafloor sedimentary metagenomes.</title>
        <authorList>
            <person name="Kawai M."/>
            <person name="Futagami T."/>
            <person name="Toyoda A."/>
            <person name="Takaki Y."/>
            <person name="Nishi S."/>
            <person name="Hori S."/>
            <person name="Arai W."/>
            <person name="Tsubouchi T."/>
            <person name="Morono Y."/>
            <person name="Uchiyama I."/>
            <person name="Ito T."/>
            <person name="Fujiyama A."/>
            <person name="Inagaki F."/>
            <person name="Takami H."/>
        </authorList>
    </citation>
    <scope>NUCLEOTIDE SEQUENCE</scope>
    <source>
        <strain evidence="2">Expedition CK06-06</strain>
    </source>
</reference>
<feature type="non-terminal residue" evidence="2">
    <location>
        <position position="256"/>
    </location>
</feature>
<dbReference type="InterPro" id="IPR052724">
    <property type="entry name" value="GT117_domain-containing"/>
</dbReference>
<gene>
    <name evidence="2" type="ORF">S01H1_58056</name>
</gene>
<evidence type="ECO:0000256" key="1">
    <source>
        <dbReference type="SAM" id="Phobius"/>
    </source>
</evidence>
<feature type="non-terminal residue" evidence="2">
    <location>
        <position position="1"/>
    </location>
</feature>
<dbReference type="EMBL" id="BARS01037897">
    <property type="protein sequence ID" value="GAG16550.1"/>
    <property type="molecule type" value="Genomic_DNA"/>
</dbReference>
<keyword evidence="1" id="KW-0812">Transmembrane</keyword>
<accession>X0VDY6</accession>
<dbReference type="PANTHER" id="PTHR16214">
    <property type="entry name" value="TRANSMEMBRANE PROTEIN 260"/>
    <property type="match status" value="1"/>
</dbReference>
<feature type="transmembrane region" description="Helical" evidence="1">
    <location>
        <begin position="48"/>
        <end position="74"/>
    </location>
</feature>
<evidence type="ECO:0000313" key="2">
    <source>
        <dbReference type="EMBL" id="GAG16550.1"/>
    </source>
</evidence>
<comment type="caution">
    <text evidence="2">The sequence shown here is derived from an EMBL/GenBank/DDBJ whole genome shotgun (WGS) entry which is preliminary data.</text>
</comment>
<proteinExistence type="predicted"/>
<dbReference type="PANTHER" id="PTHR16214:SF3">
    <property type="entry name" value="TRANSMEMBRANE PROTEIN 260"/>
    <property type="match status" value="1"/>
</dbReference>
<protein>
    <submittedName>
        <fullName evidence="2">Uncharacterized protein</fullName>
    </submittedName>
</protein>
<sequence length="256" mass="29391">KGFIGVIGKIGSFLKFLIITFASCLFFIFYASFMLVNDFMVATFERFLIFPYLFMSLSLGLGAGFVFEQAGVLVKKFKLSLPSRKVALTGIRIIIFILPLSLFITNFKRISILKNDLTAENMAKDFLVPLPKNSLLIVSSDTTVFDVQYVRYVLGFRDDVILVSYPHLPAPFYKKALRKHEPQLVLSDKNDHLQNLKEFVKANSQNYAIFIDSYTFEPKENWLPYGLTWQYIPFEDQPATSAAVKKNLKIWKNFSN</sequence>
<feature type="transmembrane region" description="Helical" evidence="1">
    <location>
        <begin position="12"/>
        <end position="36"/>
    </location>
</feature>
<organism evidence="2">
    <name type="scientific">marine sediment metagenome</name>
    <dbReference type="NCBI Taxonomy" id="412755"/>
    <lineage>
        <taxon>unclassified sequences</taxon>
        <taxon>metagenomes</taxon>
        <taxon>ecological metagenomes</taxon>
    </lineage>
</organism>
<feature type="transmembrane region" description="Helical" evidence="1">
    <location>
        <begin position="86"/>
        <end position="104"/>
    </location>
</feature>
<name>X0VDY6_9ZZZZ</name>
<dbReference type="AlphaFoldDB" id="X0VDY6"/>
<keyword evidence="1" id="KW-1133">Transmembrane helix</keyword>